<keyword evidence="2" id="KW-1185">Reference proteome</keyword>
<sequence>MIQEAEYYKAEDEKFLRKATTMNDLDYYIYKIGNALNNEDIVSKLCSQEKEDISSTISRARDLLDVDGNIQQDEIVDFEYCLKELINIFERLTEIGNVG</sequence>
<evidence type="ECO:0000313" key="2">
    <source>
        <dbReference type="Proteomes" id="UP000075243"/>
    </source>
</evidence>
<protein>
    <submittedName>
        <fullName evidence="1">Heat shock 70 kDa protein</fullName>
    </submittedName>
</protein>
<dbReference type="AlphaFoldDB" id="A0A151S7K0"/>
<dbReference type="Gene3D" id="1.20.1270.10">
    <property type="match status" value="1"/>
</dbReference>
<organism evidence="1 2">
    <name type="scientific">Cajanus cajan</name>
    <name type="common">Pigeon pea</name>
    <name type="synonym">Cajanus indicus</name>
    <dbReference type="NCBI Taxonomy" id="3821"/>
    <lineage>
        <taxon>Eukaryota</taxon>
        <taxon>Viridiplantae</taxon>
        <taxon>Streptophyta</taxon>
        <taxon>Embryophyta</taxon>
        <taxon>Tracheophyta</taxon>
        <taxon>Spermatophyta</taxon>
        <taxon>Magnoliopsida</taxon>
        <taxon>eudicotyledons</taxon>
        <taxon>Gunneridae</taxon>
        <taxon>Pentapetalae</taxon>
        <taxon>rosids</taxon>
        <taxon>fabids</taxon>
        <taxon>Fabales</taxon>
        <taxon>Fabaceae</taxon>
        <taxon>Papilionoideae</taxon>
        <taxon>50 kb inversion clade</taxon>
        <taxon>NPAAA clade</taxon>
        <taxon>indigoferoid/millettioid clade</taxon>
        <taxon>Phaseoleae</taxon>
        <taxon>Cajanus</taxon>
    </lineage>
</organism>
<keyword evidence="1" id="KW-0346">Stress response</keyword>
<gene>
    <name evidence="1" type="ORF">KK1_027477</name>
</gene>
<accession>A0A151S7K0</accession>
<dbReference type="InterPro" id="IPR029048">
    <property type="entry name" value="HSP70_C_sf"/>
</dbReference>
<evidence type="ECO:0000313" key="1">
    <source>
        <dbReference type="EMBL" id="KYP50786.1"/>
    </source>
</evidence>
<dbReference type="STRING" id="3821.A0A151S7K0"/>
<proteinExistence type="predicted"/>
<dbReference type="SUPFAM" id="SSF100934">
    <property type="entry name" value="Heat shock protein 70kD (HSP70), C-terminal subdomain"/>
    <property type="match status" value="1"/>
</dbReference>
<reference evidence="1" key="1">
    <citation type="journal article" date="2012" name="Nat. Biotechnol.">
        <title>Draft genome sequence of pigeonpea (Cajanus cajan), an orphan legume crop of resource-poor farmers.</title>
        <authorList>
            <person name="Varshney R.K."/>
            <person name="Chen W."/>
            <person name="Li Y."/>
            <person name="Bharti A.K."/>
            <person name="Saxena R.K."/>
            <person name="Schlueter J.A."/>
            <person name="Donoghue M.T."/>
            <person name="Azam S."/>
            <person name="Fan G."/>
            <person name="Whaley A.M."/>
            <person name="Farmer A.D."/>
            <person name="Sheridan J."/>
            <person name="Iwata A."/>
            <person name="Tuteja R."/>
            <person name="Penmetsa R.V."/>
            <person name="Wu W."/>
            <person name="Upadhyaya H.D."/>
            <person name="Yang S.P."/>
            <person name="Shah T."/>
            <person name="Saxena K.B."/>
            <person name="Michael T."/>
            <person name="McCombie W.R."/>
            <person name="Yang B."/>
            <person name="Zhang G."/>
            <person name="Yang H."/>
            <person name="Wang J."/>
            <person name="Spillane C."/>
            <person name="Cook D.R."/>
            <person name="May G.D."/>
            <person name="Xu X."/>
            <person name="Jackson S.A."/>
        </authorList>
    </citation>
    <scope>NUCLEOTIDE SEQUENCE [LARGE SCALE GENOMIC DNA]</scope>
</reference>
<dbReference type="EMBL" id="KQ483449">
    <property type="protein sequence ID" value="KYP50786.1"/>
    <property type="molecule type" value="Genomic_DNA"/>
</dbReference>
<dbReference type="Proteomes" id="UP000075243">
    <property type="component" value="Unassembled WGS sequence"/>
</dbReference>
<name>A0A151S7K0_CAJCA</name>
<dbReference type="Gramene" id="C.cajan_25891.t">
    <property type="protein sequence ID" value="C.cajan_25891.t.cds1"/>
    <property type="gene ID" value="C.cajan_25891"/>
</dbReference>